<comment type="caution">
    <text evidence="1">The sequence shown here is derived from an EMBL/GenBank/DDBJ whole genome shotgun (WGS) entry which is preliminary data.</text>
</comment>
<evidence type="ECO:0000313" key="1">
    <source>
        <dbReference type="EMBL" id="PON85146.1"/>
    </source>
</evidence>
<protein>
    <submittedName>
        <fullName evidence="1">Uncharacterized protein</fullName>
    </submittedName>
</protein>
<sequence>MVSELWKTKKFFNMESERSLRKSISAIYRFADNIIQSRLEAKVQKSQEDLLFRFIRNNENSPEFLSGPGLTHLVFADDLLLCGRATRKEARGFIECLNTYCRWSSQKVNGDKSNVHFSDNIRGNKARDLLRVLGFKPLRGQGRYLGIPFRFSKSRAKDLEDVVQGVQLKLASWKSRCRSPCQIGWIDGIVRNFWCGVKSDKRHLYLKSWAAYCKPKSLGGMGFRSTKIMNDVFLAKWGWKVLIEEKSLWFEVVRAKYLQGNDFTLVESKKSDSWIWKVILRTRPLLNLGACRTVWPGAVIDVWTDPWIPSIKGFRP</sequence>
<reference evidence="2" key="1">
    <citation type="submission" date="2016-06" db="EMBL/GenBank/DDBJ databases">
        <title>Parallel loss of symbiosis genes in relatives of nitrogen-fixing non-legume Parasponia.</title>
        <authorList>
            <person name="Van Velzen R."/>
            <person name="Holmer R."/>
            <person name="Bu F."/>
            <person name="Rutten L."/>
            <person name="Van Zeijl A."/>
            <person name="Liu W."/>
            <person name="Santuari L."/>
            <person name="Cao Q."/>
            <person name="Sharma T."/>
            <person name="Shen D."/>
            <person name="Roswanjaya Y."/>
            <person name="Wardhani T."/>
            <person name="Kalhor M.S."/>
            <person name="Jansen J."/>
            <person name="Van den Hoogen J."/>
            <person name="Gungor B."/>
            <person name="Hartog M."/>
            <person name="Hontelez J."/>
            <person name="Verver J."/>
            <person name="Yang W.-C."/>
            <person name="Schijlen E."/>
            <person name="Repin R."/>
            <person name="Schilthuizen M."/>
            <person name="Schranz E."/>
            <person name="Heidstra R."/>
            <person name="Miyata K."/>
            <person name="Fedorova E."/>
            <person name="Kohlen W."/>
            <person name="Bisseling T."/>
            <person name="Smit S."/>
            <person name="Geurts R."/>
        </authorList>
    </citation>
    <scope>NUCLEOTIDE SEQUENCE [LARGE SCALE GENOMIC DNA]</scope>
    <source>
        <strain evidence="2">cv. RG33-2</strain>
    </source>
</reference>
<organism evidence="1 2">
    <name type="scientific">Trema orientale</name>
    <name type="common">Charcoal tree</name>
    <name type="synonym">Celtis orientalis</name>
    <dbReference type="NCBI Taxonomy" id="63057"/>
    <lineage>
        <taxon>Eukaryota</taxon>
        <taxon>Viridiplantae</taxon>
        <taxon>Streptophyta</taxon>
        <taxon>Embryophyta</taxon>
        <taxon>Tracheophyta</taxon>
        <taxon>Spermatophyta</taxon>
        <taxon>Magnoliopsida</taxon>
        <taxon>eudicotyledons</taxon>
        <taxon>Gunneridae</taxon>
        <taxon>Pentapetalae</taxon>
        <taxon>rosids</taxon>
        <taxon>fabids</taxon>
        <taxon>Rosales</taxon>
        <taxon>Cannabaceae</taxon>
        <taxon>Trema</taxon>
    </lineage>
</organism>
<dbReference type="Proteomes" id="UP000237000">
    <property type="component" value="Unassembled WGS sequence"/>
</dbReference>
<evidence type="ECO:0000313" key="2">
    <source>
        <dbReference type="Proteomes" id="UP000237000"/>
    </source>
</evidence>
<gene>
    <name evidence="1" type="ORF">TorRG33x02_189900</name>
</gene>
<accession>A0A2P5EHX8</accession>
<proteinExistence type="predicted"/>
<dbReference type="AlphaFoldDB" id="A0A2P5EHX8"/>
<dbReference type="PANTHER" id="PTHR33116">
    <property type="entry name" value="REVERSE TRANSCRIPTASE ZINC-BINDING DOMAIN-CONTAINING PROTEIN-RELATED-RELATED"/>
    <property type="match status" value="1"/>
</dbReference>
<dbReference type="STRING" id="63057.A0A2P5EHX8"/>
<dbReference type="PANTHER" id="PTHR33116:SF86">
    <property type="entry name" value="REVERSE TRANSCRIPTASE DOMAIN-CONTAINING PROTEIN"/>
    <property type="match status" value="1"/>
</dbReference>
<dbReference type="OrthoDB" id="1434716at2759"/>
<dbReference type="EMBL" id="JXTC01000151">
    <property type="protein sequence ID" value="PON85146.1"/>
    <property type="molecule type" value="Genomic_DNA"/>
</dbReference>
<name>A0A2P5EHX8_TREOI</name>
<dbReference type="InParanoid" id="A0A2P5EHX8"/>
<keyword evidence="2" id="KW-1185">Reference proteome</keyword>